<sequence length="118" mass="12942">MISSEKSDAFNVPVFAPSVQEFKKVIKADGSFHINKLQFFKGGSPFVLDQPDDDAEVGRALASTCMTVTGVLVDAHIGEWLREELFSRVEMPGNRSCSQKSSYTALLPLSLSIQNSDE</sequence>
<keyword evidence="2" id="KW-1185">Reference proteome</keyword>
<name>A0ACB9SJ33_9MYRT</name>
<gene>
    <name evidence="1" type="ORF">MLD38_000559</name>
</gene>
<reference evidence="2" key="1">
    <citation type="journal article" date="2023" name="Front. Plant Sci.">
        <title>Chromosomal-level genome assembly of Melastoma candidum provides insights into trichome evolution.</title>
        <authorList>
            <person name="Zhong Y."/>
            <person name="Wu W."/>
            <person name="Sun C."/>
            <person name="Zou P."/>
            <person name="Liu Y."/>
            <person name="Dai S."/>
            <person name="Zhou R."/>
        </authorList>
    </citation>
    <scope>NUCLEOTIDE SEQUENCE [LARGE SCALE GENOMIC DNA]</scope>
</reference>
<evidence type="ECO:0000313" key="1">
    <source>
        <dbReference type="EMBL" id="KAI4388207.1"/>
    </source>
</evidence>
<comment type="caution">
    <text evidence="1">The sequence shown here is derived from an EMBL/GenBank/DDBJ whole genome shotgun (WGS) entry which is preliminary data.</text>
</comment>
<proteinExistence type="predicted"/>
<evidence type="ECO:0000313" key="2">
    <source>
        <dbReference type="Proteomes" id="UP001057402"/>
    </source>
</evidence>
<accession>A0ACB9SJ33</accession>
<organism evidence="1 2">
    <name type="scientific">Melastoma candidum</name>
    <dbReference type="NCBI Taxonomy" id="119954"/>
    <lineage>
        <taxon>Eukaryota</taxon>
        <taxon>Viridiplantae</taxon>
        <taxon>Streptophyta</taxon>
        <taxon>Embryophyta</taxon>
        <taxon>Tracheophyta</taxon>
        <taxon>Spermatophyta</taxon>
        <taxon>Magnoliopsida</taxon>
        <taxon>eudicotyledons</taxon>
        <taxon>Gunneridae</taxon>
        <taxon>Pentapetalae</taxon>
        <taxon>rosids</taxon>
        <taxon>malvids</taxon>
        <taxon>Myrtales</taxon>
        <taxon>Melastomataceae</taxon>
        <taxon>Melastomatoideae</taxon>
        <taxon>Melastomateae</taxon>
        <taxon>Melastoma</taxon>
    </lineage>
</organism>
<dbReference type="Proteomes" id="UP001057402">
    <property type="component" value="Chromosome 1"/>
</dbReference>
<dbReference type="EMBL" id="CM042880">
    <property type="protein sequence ID" value="KAI4388207.1"/>
    <property type="molecule type" value="Genomic_DNA"/>
</dbReference>
<protein>
    <submittedName>
        <fullName evidence="1">Uncharacterized protein</fullName>
    </submittedName>
</protein>